<dbReference type="InterPro" id="IPR036291">
    <property type="entry name" value="NAD(P)-bd_dom_sf"/>
</dbReference>
<reference evidence="11 12" key="1">
    <citation type="submission" date="2015-05" db="EMBL/GenBank/DDBJ databases">
        <authorList>
            <person name="Wang D.B."/>
            <person name="Wang M."/>
        </authorList>
    </citation>
    <scope>NUCLEOTIDE SEQUENCE [LARGE SCALE GENOMIC DNA]</scope>
    <source>
        <strain evidence="11">VL1</strain>
    </source>
</reference>
<proteinExistence type="inferred from homology"/>
<comment type="pathway">
    <text evidence="1 8">Amino-acid biosynthesis; L-proline biosynthesis; L-proline from L-glutamate 5-semialdehyde: step 1/1.</text>
</comment>
<evidence type="ECO:0000259" key="9">
    <source>
        <dbReference type="Pfam" id="PF03807"/>
    </source>
</evidence>
<dbReference type="NCBIfam" id="TIGR00112">
    <property type="entry name" value="proC"/>
    <property type="match status" value="1"/>
</dbReference>
<dbReference type="InterPro" id="IPR029058">
    <property type="entry name" value="AB_hydrolase_fold"/>
</dbReference>
<dbReference type="InterPro" id="IPR028939">
    <property type="entry name" value="P5C_Rdtase_cat_N"/>
</dbReference>
<dbReference type="InterPro" id="IPR029036">
    <property type="entry name" value="P5CR_dimer"/>
</dbReference>
<protein>
    <recommendedName>
        <fullName evidence="8">Pyrroline-5-carboxylate reductase</fullName>
        <ecNumber evidence="8">1.5.1.2</ecNumber>
    </recommendedName>
</protein>
<evidence type="ECO:0000256" key="1">
    <source>
        <dbReference type="ARBA" id="ARBA00005205"/>
    </source>
</evidence>
<dbReference type="InterPro" id="IPR008927">
    <property type="entry name" value="6-PGluconate_DH-like_C_sf"/>
</dbReference>
<dbReference type="STRING" id="100787.A0A0G4MUD2"/>
<dbReference type="SUPFAM" id="SSF48179">
    <property type="entry name" value="6-phosphogluconate dehydrogenase C-terminal domain-like"/>
    <property type="match status" value="2"/>
</dbReference>
<keyword evidence="7 8" id="KW-0560">Oxidoreductase</keyword>
<dbReference type="SUPFAM" id="SSF51735">
    <property type="entry name" value="NAD(P)-binding Rossmann-fold domains"/>
    <property type="match status" value="2"/>
</dbReference>
<dbReference type="Gene3D" id="1.10.3730.10">
    <property type="entry name" value="ProC C-terminal domain-like"/>
    <property type="match status" value="2"/>
</dbReference>
<dbReference type="Gene3D" id="3.40.50.720">
    <property type="entry name" value="NAD(P)-binding Rossmann-like Domain"/>
    <property type="match status" value="2"/>
</dbReference>
<evidence type="ECO:0000256" key="3">
    <source>
        <dbReference type="ARBA" id="ARBA00022490"/>
    </source>
</evidence>
<comment type="catalytic activity">
    <reaction evidence="8">
        <text>L-proline + NADP(+) = (S)-1-pyrroline-5-carboxylate + NADPH + 2 H(+)</text>
        <dbReference type="Rhea" id="RHEA:14109"/>
        <dbReference type="ChEBI" id="CHEBI:15378"/>
        <dbReference type="ChEBI" id="CHEBI:17388"/>
        <dbReference type="ChEBI" id="CHEBI:57783"/>
        <dbReference type="ChEBI" id="CHEBI:58349"/>
        <dbReference type="ChEBI" id="CHEBI:60039"/>
        <dbReference type="EC" id="1.5.1.2"/>
    </reaction>
</comment>
<keyword evidence="5 8" id="KW-0641">Proline biosynthesis</keyword>
<evidence type="ECO:0000313" key="12">
    <source>
        <dbReference type="Proteomes" id="UP000044602"/>
    </source>
</evidence>
<dbReference type="InterPro" id="IPR000304">
    <property type="entry name" value="Pyrroline-COOH_reductase"/>
</dbReference>
<dbReference type="EMBL" id="CVQH01024861">
    <property type="protein sequence ID" value="CRK37645.1"/>
    <property type="molecule type" value="Genomic_DNA"/>
</dbReference>
<gene>
    <name evidence="11" type="ORF">BN1708_007448</name>
</gene>
<evidence type="ECO:0000256" key="5">
    <source>
        <dbReference type="ARBA" id="ARBA00022650"/>
    </source>
</evidence>
<evidence type="ECO:0000256" key="6">
    <source>
        <dbReference type="ARBA" id="ARBA00022857"/>
    </source>
</evidence>
<evidence type="ECO:0000256" key="7">
    <source>
        <dbReference type="ARBA" id="ARBA00023002"/>
    </source>
</evidence>
<dbReference type="Gene3D" id="3.40.50.1820">
    <property type="entry name" value="alpha/beta hydrolase"/>
    <property type="match status" value="1"/>
</dbReference>
<dbReference type="PANTHER" id="PTHR11645">
    <property type="entry name" value="PYRROLINE-5-CARBOXYLATE REDUCTASE"/>
    <property type="match status" value="1"/>
</dbReference>
<dbReference type="Proteomes" id="UP000044602">
    <property type="component" value="Unassembled WGS sequence"/>
</dbReference>
<name>A0A0G4MUD2_VERLO</name>
<dbReference type="Pfam" id="PF03807">
    <property type="entry name" value="F420_oxidored"/>
    <property type="match status" value="1"/>
</dbReference>
<keyword evidence="4 8" id="KW-0028">Amino-acid biosynthesis</keyword>
<keyword evidence="12" id="KW-1185">Reference proteome</keyword>
<dbReference type="InterPro" id="IPR053790">
    <property type="entry name" value="P5CR-like_CS"/>
</dbReference>
<dbReference type="GO" id="GO:0055129">
    <property type="term" value="P:L-proline biosynthetic process"/>
    <property type="evidence" value="ECO:0007669"/>
    <property type="project" value="UniProtKB-UniPathway"/>
</dbReference>
<dbReference type="EC" id="1.5.1.2" evidence="8"/>
<dbReference type="GO" id="GO:0004735">
    <property type="term" value="F:pyrroline-5-carboxylate reductase activity"/>
    <property type="evidence" value="ECO:0007669"/>
    <property type="project" value="UniProtKB-EC"/>
</dbReference>
<dbReference type="FunFam" id="1.10.3730.10:FF:000001">
    <property type="entry name" value="Pyrroline-5-carboxylate reductase"/>
    <property type="match status" value="2"/>
</dbReference>
<feature type="domain" description="Pyrroline-5-carboxylate reductase dimerisation" evidence="10">
    <location>
        <begin position="345"/>
        <end position="449"/>
    </location>
</feature>
<evidence type="ECO:0000256" key="2">
    <source>
        <dbReference type="ARBA" id="ARBA00005525"/>
    </source>
</evidence>
<feature type="domain" description="Pyrroline-5-carboxylate reductase catalytic N-terminal" evidence="9">
    <location>
        <begin position="180"/>
        <end position="276"/>
    </location>
</feature>
<feature type="domain" description="Pyrroline-5-carboxylate reductase dimerisation" evidence="10">
    <location>
        <begin position="679"/>
        <end position="783"/>
    </location>
</feature>
<dbReference type="PANTHER" id="PTHR11645:SF0">
    <property type="entry name" value="PYRROLINE-5-CARBOXYLATE REDUCTASE 3"/>
    <property type="match status" value="1"/>
</dbReference>
<dbReference type="PROSITE" id="PS00521">
    <property type="entry name" value="P5CR"/>
    <property type="match status" value="2"/>
</dbReference>
<evidence type="ECO:0000256" key="8">
    <source>
        <dbReference type="RuleBase" id="RU003903"/>
    </source>
</evidence>
<sequence length="1397" mass="150343">MAPPSSGLAFLPTEIRLIIWQYCISTELLFISRKIHFEVYHLVWRHTTFLLKSHTHGKACHGPAPDVSDGAAACACLCPGGGDTVTEKKMLGIVTSPTSDSTATRTLLPFDRLAQLDVGECHAMLQPFVIDSWADEFPHLQTLVAHTNFGVIFVEDDPIGGGRRWAPTHPTMAPDLQSSKIAFIGGGNMAAAIIGGLLAKSISKQHITVAEPWEVNRDKMAALGVNTTTSNADAFADADIALLAVKPQVAKGVCEELAAAVAGRDRLPVVVSIAAGITLDALQKWLTLPDARVPHVVRVMPNTPALVGEGASGLFAGSDVTEDERQLTESLMASVSKATEWVDREELIDVVTGLSGSGPAYFFAMVEHLIASAVGLGLSPEQAKRLAAQTCLGAGKMLVESPEAPSQLRKNVTSPNGTTHAGLQSFEASGFADVVDKAVKAATARGEELGRTLGNHEKAAAHGQLRSCLHLQAPLPVATRPNMSLLAQGIVGGIVGITTTSAIISLRVATNIFLAASDTAIVDTLLQLIHRSLEALTQSLSGAALIWRGIFTNGTNDTSVHFILNHLSELFAFLYDMFKPANVAKGVCEELAAAVAGRDRLPVVVSIAAGITLEALQKWLTLPDGRVPHVVRVMPNTPALVGEGASGLLAGSDVTEDERQLTESLMASVSKATEWVDKEDLIDVVTGLSGSGPAYFFAMVEHLIASAVGLGLSPEQAKRLAAQTCLGAGKMLVESPEAPSQLRKNVTSPNGTTHAGLQSFEASGFADVVDKAVKAATARGEELGKTLGNQVATNIFLAASDTAIVDTLLQLIHRSLEALTQSLSGAALIWRGIFTNGTNDTSVHFILNHLSELFTFLYDMFKPANVIPRFPIGFADGQENASVDNPYNELDLRREENRRACIYQVQRVAVTLTSILKMGRGPVPRGGLGDLQMNARLRSDFDKANNPQPPTYDARLEHGQKPTYPDERWLFINGIANELVWFQRSCDKLRDTFRRDVRGVFNRSDGFLWDLIECCGERSAAEAEVNRIIDRTQSSRAAQDVLVRELAAALWPADGARPPAKVVMVAHSQGCLILRLALHKLIRDSAGQAQKRRDMKERLHVFTFGNPSVDWRVMDGEVRPLSDYARVTEHFAYRVDFVAMLGCVTQAEGAESGYAGAPVFFSNRWLFINGIANEFVWFQRSCDKLRDTFRRDVRGVFNRSDGFLWDLIECCGERSAADAAGNDIIARTQSSRAAQDVLARELAAALWPADGAGPPAKVVMVAHSQGCLLLRLALHRLVRDGAGQAPARRRDMAERLHVFTFGNPSVDWRVLDGGEVRPLSAYARVTEHFAHRADFVAMLGCVTQAAGAESGYAGAPVFFSNGGRGHLFGAHYSLGAESYVDGDTSKLLKAVAGRPLA</sequence>
<keyword evidence="6 8" id="KW-0521">NADP</keyword>
<organism evidence="11 12">
    <name type="scientific">Verticillium longisporum</name>
    <name type="common">Verticillium dahliae var. longisporum</name>
    <dbReference type="NCBI Taxonomy" id="100787"/>
    <lineage>
        <taxon>Eukaryota</taxon>
        <taxon>Fungi</taxon>
        <taxon>Dikarya</taxon>
        <taxon>Ascomycota</taxon>
        <taxon>Pezizomycotina</taxon>
        <taxon>Sordariomycetes</taxon>
        <taxon>Hypocreomycetidae</taxon>
        <taxon>Glomerellales</taxon>
        <taxon>Plectosphaerellaceae</taxon>
        <taxon>Verticillium</taxon>
    </lineage>
</organism>
<dbReference type="SUPFAM" id="SSF53474">
    <property type="entry name" value="alpha/beta-Hydrolases"/>
    <property type="match status" value="2"/>
</dbReference>
<accession>A0A0G4MUD2</accession>
<evidence type="ECO:0000256" key="4">
    <source>
        <dbReference type="ARBA" id="ARBA00022605"/>
    </source>
</evidence>
<dbReference type="Pfam" id="PF14748">
    <property type="entry name" value="P5CR_dimer"/>
    <property type="match status" value="2"/>
</dbReference>
<dbReference type="UniPathway" id="UPA00098">
    <property type="reaction ID" value="UER00361"/>
</dbReference>
<comment type="similarity">
    <text evidence="2 8">Belongs to the pyrroline-5-carboxylate reductase family.</text>
</comment>
<dbReference type="FunFam" id="3.40.50.720:FF:000105">
    <property type="entry name" value="Pyrroline-5-carboxylate reductase"/>
    <property type="match status" value="1"/>
</dbReference>
<dbReference type="HAMAP" id="MF_01925">
    <property type="entry name" value="P5C_reductase"/>
    <property type="match status" value="2"/>
</dbReference>
<evidence type="ECO:0000259" key="10">
    <source>
        <dbReference type="Pfam" id="PF14748"/>
    </source>
</evidence>
<keyword evidence="3" id="KW-0963">Cytoplasm</keyword>
<evidence type="ECO:0000313" key="11">
    <source>
        <dbReference type="EMBL" id="CRK37645.1"/>
    </source>
</evidence>